<comment type="caution">
    <text evidence="2">The sequence shown here is derived from an EMBL/GenBank/DDBJ whole genome shotgun (WGS) entry which is preliminary data.</text>
</comment>
<keyword evidence="3" id="KW-1185">Reference proteome</keyword>
<dbReference type="Proteomes" id="UP001286456">
    <property type="component" value="Unassembled WGS sequence"/>
</dbReference>
<evidence type="ECO:0008006" key="4">
    <source>
        <dbReference type="Google" id="ProtNLM"/>
    </source>
</evidence>
<evidence type="ECO:0000313" key="2">
    <source>
        <dbReference type="EMBL" id="KAK3333156.1"/>
    </source>
</evidence>
<keyword evidence="1" id="KW-0472">Membrane</keyword>
<evidence type="ECO:0000256" key="1">
    <source>
        <dbReference type="SAM" id="Phobius"/>
    </source>
</evidence>
<gene>
    <name evidence="2" type="ORF">B0T19DRAFT_417306</name>
</gene>
<evidence type="ECO:0000313" key="3">
    <source>
        <dbReference type="Proteomes" id="UP001286456"/>
    </source>
</evidence>
<accession>A0AAE0IZ07</accession>
<organism evidence="2 3">
    <name type="scientific">Cercophora scortea</name>
    <dbReference type="NCBI Taxonomy" id="314031"/>
    <lineage>
        <taxon>Eukaryota</taxon>
        <taxon>Fungi</taxon>
        <taxon>Dikarya</taxon>
        <taxon>Ascomycota</taxon>
        <taxon>Pezizomycotina</taxon>
        <taxon>Sordariomycetes</taxon>
        <taxon>Sordariomycetidae</taxon>
        <taxon>Sordariales</taxon>
        <taxon>Lasiosphaeriaceae</taxon>
        <taxon>Cercophora</taxon>
    </lineage>
</organism>
<sequence length="74" mass="8324">MGWVGGVWVGGRKEVSKQAVGCVVLCWHWHWHCIASILVFLRFSKLGSDVKYGILRALIWKILSMVLVVGLCAR</sequence>
<dbReference type="AlphaFoldDB" id="A0AAE0IZ07"/>
<reference evidence="2" key="2">
    <citation type="submission" date="2023-06" db="EMBL/GenBank/DDBJ databases">
        <authorList>
            <consortium name="Lawrence Berkeley National Laboratory"/>
            <person name="Haridas S."/>
            <person name="Hensen N."/>
            <person name="Bonometti L."/>
            <person name="Westerberg I."/>
            <person name="Brannstrom I.O."/>
            <person name="Guillou S."/>
            <person name="Cros-Aarteil S."/>
            <person name="Calhoun S."/>
            <person name="Kuo A."/>
            <person name="Mondo S."/>
            <person name="Pangilinan J."/>
            <person name="Riley R."/>
            <person name="Labutti K."/>
            <person name="Andreopoulos B."/>
            <person name="Lipzen A."/>
            <person name="Chen C."/>
            <person name="Yanf M."/>
            <person name="Daum C."/>
            <person name="Ng V."/>
            <person name="Clum A."/>
            <person name="Steindorff A."/>
            <person name="Ohm R."/>
            <person name="Martin F."/>
            <person name="Silar P."/>
            <person name="Natvig D."/>
            <person name="Lalanne C."/>
            <person name="Gautier V."/>
            <person name="Ament-Velasquez S.L."/>
            <person name="Kruys A."/>
            <person name="Hutchinson M.I."/>
            <person name="Powell A.J."/>
            <person name="Barry K."/>
            <person name="Miller A.N."/>
            <person name="Grigoriev I.V."/>
            <person name="Debuchy R."/>
            <person name="Gladieux P."/>
            <person name="Thoren M.H."/>
            <person name="Johannesson H."/>
        </authorList>
    </citation>
    <scope>NUCLEOTIDE SEQUENCE</scope>
    <source>
        <strain evidence="2">SMH4131-1</strain>
    </source>
</reference>
<protein>
    <recommendedName>
        <fullName evidence="4">Transmembrane protein</fullName>
    </recommendedName>
</protein>
<keyword evidence="1" id="KW-0812">Transmembrane</keyword>
<name>A0AAE0IZ07_9PEZI</name>
<keyword evidence="1" id="KW-1133">Transmembrane helix</keyword>
<reference evidence="2" key="1">
    <citation type="journal article" date="2023" name="Mol. Phylogenet. Evol.">
        <title>Genome-scale phylogeny and comparative genomics of the fungal order Sordariales.</title>
        <authorList>
            <person name="Hensen N."/>
            <person name="Bonometti L."/>
            <person name="Westerberg I."/>
            <person name="Brannstrom I.O."/>
            <person name="Guillou S."/>
            <person name="Cros-Aarteil S."/>
            <person name="Calhoun S."/>
            <person name="Haridas S."/>
            <person name="Kuo A."/>
            <person name="Mondo S."/>
            <person name="Pangilinan J."/>
            <person name="Riley R."/>
            <person name="LaButti K."/>
            <person name="Andreopoulos B."/>
            <person name="Lipzen A."/>
            <person name="Chen C."/>
            <person name="Yan M."/>
            <person name="Daum C."/>
            <person name="Ng V."/>
            <person name="Clum A."/>
            <person name="Steindorff A."/>
            <person name="Ohm R.A."/>
            <person name="Martin F."/>
            <person name="Silar P."/>
            <person name="Natvig D.O."/>
            <person name="Lalanne C."/>
            <person name="Gautier V."/>
            <person name="Ament-Velasquez S.L."/>
            <person name="Kruys A."/>
            <person name="Hutchinson M.I."/>
            <person name="Powell A.J."/>
            <person name="Barry K."/>
            <person name="Miller A.N."/>
            <person name="Grigoriev I.V."/>
            <person name="Debuchy R."/>
            <person name="Gladieux P."/>
            <person name="Hiltunen Thoren M."/>
            <person name="Johannesson H."/>
        </authorList>
    </citation>
    <scope>NUCLEOTIDE SEQUENCE</scope>
    <source>
        <strain evidence="2">SMH4131-1</strain>
    </source>
</reference>
<proteinExistence type="predicted"/>
<dbReference type="EMBL" id="JAUEPO010000002">
    <property type="protein sequence ID" value="KAK3333156.1"/>
    <property type="molecule type" value="Genomic_DNA"/>
</dbReference>
<feature type="transmembrane region" description="Helical" evidence="1">
    <location>
        <begin position="53"/>
        <end position="73"/>
    </location>
</feature>
<feature type="transmembrane region" description="Helical" evidence="1">
    <location>
        <begin position="20"/>
        <end position="41"/>
    </location>
</feature>